<dbReference type="InterPro" id="IPR004532">
    <property type="entry name" value="Phe-tRNA-ligase_IIc_bsu_bact"/>
</dbReference>
<dbReference type="InterPro" id="IPR045060">
    <property type="entry name" value="Phe-tRNA-ligase_IIc_bsu"/>
</dbReference>
<feature type="binding site" evidence="15">
    <location>
        <position position="501"/>
    </location>
    <ligand>
        <name>Mg(2+)</name>
        <dbReference type="ChEBI" id="CHEBI:18420"/>
        <note>shared with alpha subunit</note>
    </ligand>
</feature>
<dbReference type="Proteomes" id="UP000050417">
    <property type="component" value="Unassembled WGS sequence"/>
</dbReference>
<keyword evidence="9 15" id="KW-0067">ATP-binding</keyword>
<dbReference type="OrthoDB" id="9805455at2"/>
<dbReference type="AlphaFoldDB" id="A0A0P6YBL0"/>
<comment type="similarity">
    <text evidence="2 15">Belongs to the phenylalanyl-tRNA synthetase beta subunit family. Type 1 subfamily.</text>
</comment>
<keyword evidence="8 15" id="KW-0547">Nucleotide-binding</keyword>
<dbReference type="PANTHER" id="PTHR10947">
    <property type="entry name" value="PHENYLALANYL-TRNA SYNTHETASE BETA CHAIN AND LEUCINE-RICH REPEAT-CONTAINING PROTEIN 47"/>
    <property type="match status" value="1"/>
</dbReference>
<comment type="subunit">
    <text evidence="3 15">Tetramer of two alpha and two beta subunits.</text>
</comment>
<evidence type="ECO:0000313" key="21">
    <source>
        <dbReference type="Proteomes" id="UP000050417"/>
    </source>
</evidence>
<keyword evidence="10 15" id="KW-0460">Magnesium</keyword>
<evidence type="ECO:0000256" key="11">
    <source>
        <dbReference type="ARBA" id="ARBA00022884"/>
    </source>
</evidence>
<dbReference type="SUPFAM" id="SSF56037">
    <property type="entry name" value="PheT/TilS domain"/>
    <property type="match status" value="1"/>
</dbReference>
<evidence type="ECO:0000259" key="18">
    <source>
        <dbReference type="PROSITE" id="PS51447"/>
    </source>
</evidence>
<dbReference type="EMBL" id="LGCL01000014">
    <property type="protein sequence ID" value="KPL79317.1"/>
    <property type="molecule type" value="Genomic_DNA"/>
</dbReference>
<evidence type="ECO:0000256" key="12">
    <source>
        <dbReference type="ARBA" id="ARBA00022917"/>
    </source>
</evidence>
<evidence type="ECO:0000256" key="14">
    <source>
        <dbReference type="ARBA" id="ARBA00049255"/>
    </source>
</evidence>
<comment type="subcellular location">
    <subcellularLocation>
        <location evidence="1 15">Cytoplasm</location>
    </subcellularLocation>
</comment>
<dbReference type="Gene3D" id="3.50.40.10">
    <property type="entry name" value="Phenylalanyl-trna Synthetase, Chain B, domain 3"/>
    <property type="match status" value="1"/>
</dbReference>
<dbReference type="SMART" id="SM00873">
    <property type="entry name" value="B3_4"/>
    <property type="match status" value="1"/>
</dbReference>
<dbReference type="PROSITE" id="PS51447">
    <property type="entry name" value="FDX_ACB"/>
    <property type="match status" value="1"/>
</dbReference>
<dbReference type="Gene3D" id="3.30.930.10">
    <property type="entry name" value="Bira Bifunctional Protein, Domain 2"/>
    <property type="match status" value="1"/>
</dbReference>
<evidence type="ECO:0000256" key="16">
    <source>
        <dbReference type="PROSITE-ProRule" id="PRU00209"/>
    </source>
</evidence>
<evidence type="ECO:0000256" key="13">
    <source>
        <dbReference type="ARBA" id="ARBA00023146"/>
    </source>
</evidence>
<dbReference type="STRING" id="1134406.ADN00_03025"/>
<dbReference type="GO" id="GO:0006432">
    <property type="term" value="P:phenylalanyl-tRNA aminoacylation"/>
    <property type="evidence" value="ECO:0007669"/>
    <property type="project" value="UniProtKB-UniRule"/>
</dbReference>
<dbReference type="Pfam" id="PF03483">
    <property type="entry name" value="B3_4"/>
    <property type="match status" value="1"/>
</dbReference>
<dbReference type="InterPro" id="IPR009061">
    <property type="entry name" value="DNA-bd_dom_put_sf"/>
</dbReference>
<keyword evidence="11 16" id="KW-0694">RNA-binding</keyword>
<dbReference type="GO" id="GO:0000287">
    <property type="term" value="F:magnesium ion binding"/>
    <property type="evidence" value="ECO:0007669"/>
    <property type="project" value="UniProtKB-UniRule"/>
</dbReference>
<dbReference type="PATRIC" id="fig|1134406.4.peg.2016"/>
<dbReference type="InterPro" id="IPR005146">
    <property type="entry name" value="B3/B4_tRNA-bd"/>
</dbReference>
<dbReference type="RefSeq" id="WP_075061483.1">
    <property type="nucleotide sequence ID" value="NZ_LGCL01000014.1"/>
</dbReference>
<dbReference type="Pfam" id="PF03484">
    <property type="entry name" value="B5"/>
    <property type="match status" value="1"/>
</dbReference>
<feature type="domain" description="TRNA-binding" evidence="17">
    <location>
        <begin position="56"/>
        <end position="180"/>
    </location>
</feature>
<feature type="domain" description="B5" evidence="19">
    <location>
        <begin position="438"/>
        <end position="517"/>
    </location>
</feature>
<dbReference type="GO" id="GO:0000049">
    <property type="term" value="F:tRNA binding"/>
    <property type="evidence" value="ECO:0007669"/>
    <property type="project" value="UniProtKB-UniRule"/>
</dbReference>
<evidence type="ECO:0000256" key="15">
    <source>
        <dbReference type="HAMAP-Rule" id="MF_00283"/>
    </source>
</evidence>
<dbReference type="Gene3D" id="2.40.50.140">
    <property type="entry name" value="Nucleic acid-binding proteins"/>
    <property type="match status" value="1"/>
</dbReference>
<dbReference type="NCBIfam" id="TIGR00472">
    <property type="entry name" value="pheT_bact"/>
    <property type="match status" value="1"/>
</dbReference>
<keyword evidence="21" id="KW-1185">Reference proteome</keyword>
<protein>
    <recommendedName>
        <fullName evidence="15">Phenylalanine--tRNA ligase beta subunit</fullName>
        <ecNumber evidence="15">6.1.1.20</ecNumber>
    </recommendedName>
    <alternativeName>
        <fullName evidence="15">Phenylalanyl-tRNA synthetase beta subunit</fullName>
        <shortName evidence="15">PheRS</shortName>
    </alternativeName>
</protein>
<dbReference type="HAMAP" id="MF_00283">
    <property type="entry name" value="Phe_tRNA_synth_beta1"/>
    <property type="match status" value="1"/>
</dbReference>
<evidence type="ECO:0000256" key="3">
    <source>
        <dbReference type="ARBA" id="ARBA00011209"/>
    </source>
</evidence>
<keyword evidence="7 15" id="KW-0479">Metal-binding</keyword>
<organism evidence="20 21">
    <name type="scientific">Ornatilinea apprima</name>
    <dbReference type="NCBI Taxonomy" id="1134406"/>
    <lineage>
        <taxon>Bacteria</taxon>
        <taxon>Bacillati</taxon>
        <taxon>Chloroflexota</taxon>
        <taxon>Anaerolineae</taxon>
        <taxon>Anaerolineales</taxon>
        <taxon>Anaerolineaceae</taxon>
        <taxon>Ornatilinea</taxon>
    </lineage>
</organism>
<dbReference type="Gene3D" id="3.30.56.10">
    <property type="match status" value="2"/>
</dbReference>
<reference evidence="20 21" key="1">
    <citation type="submission" date="2015-07" db="EMBL/GenBank/DDBJ databases">
        <title>Genome sequence of Ornatilinea apprima DSM 23815.</title>
        <authorList>
            <person name="Hemp J."/>
            <person name="Ward L.M."/>
            <person name="Pace L.A."/>
            <person name="Fischer W.W."/>
        </authorList>
    </citation>
    <scope>NUCLEOTIDE SEQUENCE [LARGE SCALE GENOMIC DNA]</scope>
    <source>
        <strain evidence="20 21">P3M-1</strain>
    </source>
</reference>
<evidence type="ECO:0000256" key="2">
    <source>
        <dbReference type="ARBA" id="ARBA00008653"/>
    </source>
</evidence>
<sequence length="842" mass="92958">MKIPLSWLKEYVDIDLDLEELAYTLTMVGLEVDEIKLVGLPMPPGDLHGFKYTGIEWALDKFVVAQIDEVLPHPNADRLTLCRLQDGAGEKLVLTGAPNLYDYKGIGPLEKPLKVAYARLGATLYDGHQPGYVLTTLKKTKIRGVESDSMVASEKELGISDEHEGIIILDDDAPTGMPLVDYMGDAVFEISILPNMIRDASVIGVAREIAAVTGKPLRKPARQVAMTGPSMRGEVSIDIREPELNPRFVLGLVRGAKPLPSPYWVQRRLRLAGMRPINSIVDATNYVMLEAGEPLHAFDFDKLKARANGKMPVIITRRAENGEKLTTLDSVEHTLEDYTILVTDTAGPLSLAGIMGGEETEVDENTTNVLLEGAAWNFINVRRTATYHHINSEAGYRFARGVHPALAEQGVRICLERMAAWSGGEIAADLVDEYPNPPVDPVVTLSAEAVSRGLGVELSADEIANLLRRLEFVCEVEGDTVRAATPPHRLDIGEGVIGRADLMEEVARMYGYDKIPYTRLSCELPVQRENRPVRLEDRVKDVLAGLGLREIINYRLTSPEREARAHPQGVMADEAEYVRLANPIAPERSVMRRSLLPGMLEILERNSRLAQRLAFFETGPVFWPVGETLPKEARRLCLGLSGLRELPTWDQPVTTSMDFFDLKGVIEALLDALHISGAVYRRGEHPAMHPNKCAEVWVGEQSLGVFGDLHPLVKEKYDLPKASVLVADLDLEAVMAVMGTRFEAQPVPVYPAVLEDLAVIVDESVPADQVEAVLRRGGGKLLARAELFDIYRGAQIGEGKKSLAYSLSYQAADHTLDEKEALKIREKVIKNLDRELGAKIRS</sequence>
<dbReference type="InterPro" id="IPR005121">
    <property type="entry name" value="Fdx_antiC-bd"/>
</dbReference>
<dbReference type="SMART" id="SM00896">
    <property type="entry name" value="FDX-ACB"/>
    <property type="match status" value="1"/>
</dbReference>
<dbReference type="SUPFAM" id="SSF50249">
    <property type="entry name" value="Nucleic acid-binding proteins"/>
    <property type="match status" value="1"/>
</dbReference>
<dbReference type="CDD" id="cd00769">
    <property type="entry name" value="PheRS_beta_core"/>
    <property type="match status" value="1"/>
</dbReference>
<dbReference type="GO" id="GO:0009328">
    <property type="term" value="C:phenylalanine-tRNA ligase complex"/>
    <property type="evidence" value="ECO:0007669"/>
    <property type="project" value="TreeGrafter"/>
</dbReference>
<dbReference type="CDD" id="cd02796">
    <property type="entry name" value="tRNA_bind_bactPheRS"/>
    <property type="match status" value="1"/>
</dbReference>
<dbReference type="PROSITE" id="PS51483">
    <property type="entry name" value="B5"/>
    <property type="match status" value="1"/>
</dbReference>
<dbReference type="InterPro" id="IPR033714">
    <property type="entry name" value="tRNA_bind_bactPheRS"/>
</dbReference>
<keyword evidence="12 15" id="KW-0648">Protein biosynthesis</keyword>
<dbReference type="InterPro" id="IPR020825">
    <property type="entry name" value="Phe-tRNA_synthase-like_B3/B4"/>
</dbReference>
<dbReference type="Gene3D" id="3.30.70.380">
    <property type="entry name" value="Ferrodoxin-fold anticodon-binding domain"/>
    <property type="match status" value="1"/>
</dbReference>
<dbReference type="Pfam" id="PF17759">
    <property type="entry name" value="tRNA_synthFbeta"/>
    <property type="match status" value="1"/>
</dbReference>
<dbReference type="GO" id="GO:0004826">
    <property type="term" value="F:phenylalanine-tRNA ligase activity"/>
    <property type="evidence" value="ECO:0007669"/>
    <property type="project" value="UniProtKB-UniRule"/>
</dbReference>
<dbReference type="InterPro" id="IPR041616">
    <property type="entry name" value="PheRS_beta_core"/>
</dbReference>
<evidence type="ECO:0000313" key="20">
    <source>
        <dbReference type="EMBL" id="KPL79317.1"/>
    </source>
</evidence>
<feature type="domain" description="FDX-ACB" evidence="18">
    <location>
        <begin position="748"/>
        <end position="841"/>
    </location>
</feature>
<evidence type="ECO:0000256" key="8">
    <source>
        <dbReference type="ARBA" id="ARBA00022741"/>
    </source>
</evidence>
<dbReference type="SUPFAM" id="SSF54991">
    <property type="entry name" value="Anticodon-binding domain of PheRS"/>
    <property type="match status" value="1"/>
</dbReference>
<feature type="binding site" evidence="15">
    <location>
        <position position="504"/>
    </location>
    <ligand>
        <name>Mg(2+)</name>
        <dbReference type="ChEBI" id="CHEBI:18420"/>
        <note>shared with alpha subunit</note>
    </ligand>
</feature>
<dbReference type="Pfam" id="PF03147">
    <property type="entry name" value="FDX-ACB"/>
    <property type="match status" value="1"/>
</dbReference>
<comment type="catalytic activity">
    <reaction evidence="14 15">
        <text>tRNA(Phe) + L-phenylalanine + ATP = L-phenylalanyl-tRNA(Phe) + AMP + diphosphate + H(+)</text>
        <dbReference type="Rhea" id="RHEA:19413"/>
        <dbReference type="Rhea" id="RHEA-COMP:9668"/>
        <dbReference type="Rhea" id="RHEA-COMP:9699"/>
        <dbReference type="ChEBI" id="CHEBI:15378"/>
        <dbReference type="ChEBI" id="CHEBI:30616"/>
        <dbReference type="ChEBI" id="CHEBI:33019"/>
        <dbReference type="ChEBI" id="CHEBI:58095"/>
        <dbReference type="ChEBI" id="CHEBI:78442"/>
        <dbReference type="ChEBI" id="CHEBI:78531"/>
        <dbReference type="ChEBI" id="CHEBI:456215"/>
        <dbReference type="EC" id="6.1.1.20"/>
    </reaction>
</comment>
<dbReference type="GO" id="GO:0005524">
    <property type="term" value="F:ATP binding"/>
    <property type="evidence" value="ECO:0007669"/>
    <property type="project" value="UniProtKB-UniRule"/>
</dbReference>
<dbReference type="PANTHER" id="PTHR10947:SF0">
    <property type="entry name" value="PHENYLALANINE--TRNA LIGASE BETA SUBUNIT"/>
    <property type="match status" value="1"/>
</dbReference>
<evidence type="ECO:0000256" key="10">
    <source>
        <dbReference type="ARBA" id="ARBA00022842"/>
    </source>
</evidence>
<evidence type="ECO:0000256" key="7">
    <source>
        <dbReference type="ARBA" id="ARBA00022723"/>
    </source>
</evidence>
<dbReference type="InterPro" id="IPR045864">
    <property type="entry name" value="aa-tRNA-synth_II/BPL/LPL"/>
</dbReference>
<evidence type="ECO:0000259" key="17">
    <source>
        <dbReference type="PROSITE" id="PS50886"/>
    </source>
</evidence>
<dbReference type="SMART" id="SM00874">
    <property type="entry name" value="B5"/>
    <property type="match status" value="1"/>
</dbReference>
<dbReference type="PROSITE" id="PS50886">
    <property type="entry name" value="TRBD"/>
    <property type="match status" value="1"/>
</dbReference>
<name>A0A0P6YBL0_9CHLR</name>
<dbReference type="InterPro" id="IPR002547">
    <property type="entry name" value="tRNA-bd_dom"/>
</dbReference>
<dbReference type="SUPFAM" id="SSF55681">
    <property type="entry name" value="Class II aaRS and biotin synthetases"/>
    <property type="match status" value="1"/>
</dbReference>
<comment type="caution">
    <text evidence="20">The sequence shown here is derived from an EMBL/GenBank/DDBJ whole genome shotgun (WGS) entry which is preliminary data.</text>
</comment>
<keyword evidence="13 15" id="KW-0030">Aminoacyl-tRNA synthetase</keyword>
<keyword evidence="4 15" id="KW-0963">Cytoplasm</keyword>
<dbReference type="FunFam" id="3.30.70.380:FF:000001">
    <property type="entry name" value="Phenylalanine--tRNA ligase beta subunit"/>
    <property type="match status" value="1"/>
</dbReference>
<evidence type="ECO:0000256" key="4">
    <source>
        <dbReference type="ARBA" id="ARBA00022490"/>
    </source>
</evidence>
<dbReference type="SUPFAM" id="SSF46955">
    <property type="entry name" value="Putative DNA-binding domain"/>
    <property type="match status" value="1"/>
</dbReference>
<dbReference type="InterPro" id="IPR012340">
    <property type="entry name" value="NA-bd_OB-fold"/>
</dbReference>
<gene>
    <name evidence="15" type="primary">pheT</name>
    <name evidence="20" type="ORF">ADN00_03025</name>
</gene>
<dbReference type="EC" id="6.1.1.20" evidence="15"/>
<evidence type="ECO:0000259" key="19">
    <source>
        <dbReference type="PROSITE" id="PS51483"/>
    </source>
</evidence>
<evidence type="ECO:0000256" key="5">
    <source>
        <dbReference type="ARBA" id="ARBA00022555"/>
    </source>
</evidence>
<comment type="cofactor">
    <cofactor evidence="15">
        <name>Mg(2+)</name>
        <dbReference type="ChEBI" id="CHEBI:18420"/>
    </cofactor>
    <text evidence="15">Binds 2 magnesium ions per tetramer.</text>
</comment>
<dbReference type="InterPro" id="IPR036690">
    <property type="entry name" value="Fdx_antiC-bd_sf"/>
</dbReference>
<feature type="binding site" evidence="15">
    <location>
        <position position="505"/>
    </location>
    <ligand>
        <name>Mg(2+)</name>
        <dbReference type="ChEBI" id="CHEBI:18420"/>
        <note>shared with alpha subunit</note>
    </ligand>
</feature>
<dbReference type="InterPro" id="IPR005147">
    <property type="entry name" value="tRNA_synthase_B5-dom"/>
</dbReference>
<evidence type="ECO:0000256" key="9">
    <source>
        <dbReference type="ARBA" id="ARBA00022840"/>
    </source>
</evidence>
<evidence type="ECO:0000256" key="6">
    <source>
        <dbReference type="ARBA" id="ARBA00022598"/>
    </source>
</evidence>
<evidence type="ECO:0000256" key="1">
    <source>
        <dbReference type="ARBA" id="ARBA00004496"/>
    </source>
</evidence>
<feature type="binding site" evidence="15">
    <location>
        <position position="491"/>
    </location>
    <ligand>
        <name>Mg(2+)</name>
        <dbReference type="ChEBI" id="CHEBI:18420"/>
        <note>shared with alpha subunit</note>
    </ligand>
</feature>
<proteinExistence type="inferred from homology"/>
<keyword evidence="6 15" id="KW-0436">Ligase</keyword>
<keyword evidence="5 16" id="KW-0820">tRNA-binding</keyword>
<accession>A0A0P6YBL0</accession>